<dbReference type="GO" id="GO:0060236">
    <property type="term" value="P:regulation of mitotic spindle organization"/>
    <property type="evidence" value="ECO:0007669"/>
    <property type="project" value="TreeGrafter"/>
</dbReference>
<dbReference type="GO" id="GO:0000919">
    <property type="term" value="P:cell plate assembly"/>
    <property type="evidence" value="ECO:0007669"/>
    <property type="project" value="TreeGrafter"/>
</dbReference>
<dbReference type="InterPro" id="IPR001680">
    <property type="entry name" value="WD40_rpt"/>
</dbReference>
<dbReference type="GO" id="GO:0010968">
    <property type="term" value="P:regulation of microtubule nucleation"/>
    <property type="evidence" value="ECO:0007669"/>
    <property type="project" value="InterPro"/>
</dbReference>
<name>A0A8J5EXH7_ZINOF</name>
<evidence type="ECO:0008006" key="4">
    <source>
        <dbReference type="Google" id="ProtNLM"/>
    </source>
</evidence>
<dbReference type="PANTHER" id="PTHR45096">
    <property type="entry name" value="PROTEIN NEDD1"/>
    <property type="match status" value="1"/>
</dbReference>
<keyword evidence="3" id="KW-1185">Reference proteome</keyword>
<dbReference type="Pfam" id="PF00400">
    <property type="entry name" value="WD40"/>
    <property type="match status" value="4"/>
</dbReference>
<protein>
    <recommendedName>
        <fullName evidence="4">Protein NEDD1</fullName>
    </recommendedName>
</protein>
<proteinExistence type="predicted"/>
<dbReference type="Proteomes" id="UP000734854">
    <property type="component" value="Unassembled WGS sequence"/>
</dbReference>
<dbReference type="FunFam" id="2.130.10.10:FF:000344">
    <property type="entry name" value="Protein NEDD1"/>
    <property type="match status" value="1"/>
</dbReference>
<evidence type="ECO:0000313" key="3">
    <source>
        <dbReference type="Proteomes" id="UP000734854"/>
    </source>
</evidence>
<dbReference type="GO" id="GO:0140496">
    <property type="term" value="F:gamma-tubulin complex binding"/>
    <property type="evidence" value="ECO:0007669"/>
    <property type="project" value="InterPro"/>
</dbReference>
<dbReference type="PROSITE" id="PS50082">
    <property type="entry name" value="WD_REPEATS_2"/>
    <property type="match status" value="2"/>
</dbReference>
<gene>
    <name evidence="2" type="ORF">ZIOFF_065529</name>
</gene>
<evidence type="ECO:0000313" key="2">
    <source>
        <dbReference type="EMBL" id="KAG6476290.1"/>
    </source>
</evidence>
<dbReference type="EMBL" id="JACMSC010000018">
    <property type="protein sequence ID" value="KAG6476290.1"/>
    <property type="molecule type" value="Genomic_DNA"/>
</dbReference>
<dbReference type="GO" id="GO:0032467">
    <property type="term" value="P:positive regulation of cytokinesis"/>
    <property type="evidence" value="ECO:0007669"/>
    <property type="project" value="TreeGrafter"/>
</dbReference>
<comment type="caution">
    <text evidence="2">The sequence shown here is derived from an EMBL/GenBank/DDBJ whole genome shotgun (WGS) entry which is preliminary data.</text>
</comment>
<evidence type="ECO:0000256" key="1">
    <source>
        <dbReference type="PROSITE-ProRule" id="PRU00221"/>
    </source>
</evidence>
<dbReference type="AlphaFoldDB" id="A0A8J5EXH7"/>
<organism evidence="2 3">
    <name type="scientific">Zingiber officinale</name>
    <name type="common">Ginger</name>
    <name type="synonym">Amomum zingiber</name>
    <dbReference type="NCBI Taxonomy" id="94328"/>
    <lineage>
        <taxon>Eukaryota</taxon>
        <taxon>Viridiplantae</taxon>
        <taxon>Streptophyta</taxon>
        <taxon>Embryophyta</taxon>
        <taxon>Tracheophyta</taxon>
        <taxon>Spermatophyta</taxon>
        <taxon>Magnoliopsida</taxon>
        <taxon>Liliopsida</taxon>
        <taxon>Zingiberales</taxon>
        <taxon>Zingiberaceae</taxon>
        <taxon>Zingiber</taxon>
    </lineage>
</organism>
<feature type="repeat" description="WD" evidence="1">
    <location>
        <begin position="37"/>
        <end position="69"/>
    </location>
</feature>
<keyword evidence="1" id="KW-0853">WD repeat</keyword>
<dbReference type="GO" id="GO:2000694">
    <property type="term" value="P:regulation of phragmoplast microtubule organization"/>
    <property type="evidence" value="ECO:0007669"/>
    <property type="project" value="TreeGrafter"/>
</dbReference>
<reference evidence="2 3" key="1">
    <citation type="submission" date="2020-08" db="EMBL/GenBank/DDBJ databases">
        <title>Plant Genome Project.</title>
        <authorList>
            <person name="Zhang R.-G."/>
        </authorList>
    </citation>
    <scope>NUCLEOTIDE SEQUENCE [LARGE SCALE GENOMIC DNA]</scope>
    <source>
        <tissue evidence="2">Rhizome</tissue>
    </source>
</reference>
<dbReference type="OrthoDB" id="756313at2759"/>
<feature type="repeat" description="WD" evidence="1">
    <location>
        <begin position="86"/>
        <end position="128"/>
    </location>
</feature>
<dbReference type="GO" id="GO:0005828">
    <property type="term" value="C:kinetochore microtubule"/>
    <property type="evidence" value="ECO:0007669"/>
    <property type="project" value="TreeGrafter"/>
</dbReference>
<dbReference type="SMART" id="SM00320">
    <property type="entry name" value="WD40"/>
    <property type="match status" value="6"/>
</dbReference>
<dbReference type="InterPro" id="IPR044621">
    <property type="entry name" value="NEDD1"/>
</dbReference>
<dbReference type="PANTHER" id="PTHR45096:SF1">
    <property type="entry name" value="PROTEIN NEDD1"/>
    <property type="match status" value="1"/>
</dbReference>
<accession>A0A8J5EXH7</accession>
<sequence>MRFVDSSVSLLATCGGDTVKLFDVTVDAGDPCTLSYTPSPGSQINSVKWNHTNLVVASAGDDKKISLWNKNGQSMGSFPSHGSDLADDIEESINCISFSNKSSRYLCSGGSGHIVKIWDLQRKRCIKRLSGHTDTITGVMYNCKDEHLASINEKGDLILHYLASGTRAELKDPNGQVLRVLDYSRFSRHLLSTAGDDGSVHIWDTTGRRPKVSWLKQHSAPTTGICFSPSSDKIIVTVGLDKKLYMFDSGTKRPSYCMPFEAPFSSLAYCDDGNLLAAGTNNGRVVFYDVRGKPQPFTVLRAYSSSEAIINLCWQRTKPVVVNEKNCTAETALLGGSSEDSVLMPDPLPSVAVSKFSSTSVLPSLRASNISGSSISITSNISTADETPHRSRLWPGGTLPKLHARSSYDSKDDMDVFSPLVDVQPITSSLGSWWNDNDEMKKDQTFVDKKSTLFSSSRRYPLPDGTTDSHPISDWRSIATSRQDDNSPIQPLAAKNFTQTKSEIFIPQPPGNTLPDKSTSIRQPISSSRFLPPVSFDSGAISAGPYDSSSSLNASKNSLISPALNSLDLQNKIFNDSGSASLEPSSVYGHPSTIISSGAKTIGSLANPDFSGTVFSGLPRRHLTSSERTSTSSVFSDSVVSAISSPKSKKTGQETKEELVNSLLSRQDASASVGLASGSLQASNVAMHQPSWSSGHSDQQIGASFSLQLAQRTLEETLESAQNPMLEAVRNVHIEILRQFHMQEMQMFELHKTVLEKLEELMKEVQSLRRDNQQLR</sequence>